<evidence type="ECO:0000313" key="2">
    <source>
        <dbReference type="Proteomes" id="UP001239111"/>
    </source>
</evidence>
<dbReference type="Proteomes" id="UP001239111">
    <property type="component" value="Chromosome 1"/>
</dbReference>
<proteinExistence type="predicted"/>
<keyword evidence="2" id="KW-1185">Reference proteome</keyword>
<evidence type="ECO:0000313" key="1">
    <source>
        <dbReference type="EMBL" id="KAJ8687281.1"/>
    </source>
</evidence>
<organism evidence="1 2">
    <name type="scientific">Eretmocerus hayati</name>
    <dbReference type="NCBI Taxonomy" id="131215"/>
    <lineage>
        <taxon>Eukaryota</taxon>
        <taxon>Metazoa</taxon>
        <taxon>Ecdysozoa</taxon>
        <taxon>Arthropoda</taxon>
        <taxon>Hexapoda</taxon>
        <taxon>Insecta</taxon>
        <taxon>Pterygota</taxon>
        <taxon>Neoptera</taxon>
        <taxon>Endopterygota</taxon>
        <taxon>Hymenoptera</taxon>
        <taxon>Apocrita</taxon>
        <taxon>Proctotrupomorpha</taxon>
        <taxon>Chalcidoidea</taxon>
        <taxon>Aphelinidae</taxon>
        <taxon>Aphelininae</taxon>
        <taxon>Eretmocerus</taxon>
    </lineage>
</organism>
<dbReference type="EMBL" id="CM056741">
    <property type="protein sequence ID" value="KAJ8687281.1"/>
    <property type="molecule type" value="Genomic_DNA"/>
</dbReference>
<gene>
    <name evidence="1" type="ORF">QAD02_023075</name>
</gene>
<comment type="caution">
    <text evidence="1">The sequence shown here is derived from an EMBL/GenBank/DDBJ whole genome shotgun (WGS) entry which is preliminary data.</text>
</comment>
<reference evidence="1" key="1">
    <citation type="submission" date="2023-04" db="EMBL/GenBank/DDBJ databases">
        <title>A chromosome-level genome assembly of the parasitoid wasp Eretmocerus hayati.</title>
        <authorList>
            <person name="Zhong Y."/>
            <person name="Liu S."/>
            <person name="Liu Y."/>
        </authorList>
    </citation>
    <scope>NUCLEOTIDE SEQUENCE</scope>
    <source>
        <strain evidence="1">ZJU_SS_LIU_2023</strain>
    </source>
</reference>
<name>A0ACC2PWY5_9HYME</name>
<protein>
    <submittedName>
        <fullName evidence="1">Uncharacterized protein</fullName>
    </submittedName>
</protein>
<accession>A0ACC2PWY5</accession>
<sequence length="380" mass="43315">MSFPNGFCLDTDGIPKNDPKWWESFVNDDYPNTKCLTYFKCSRKTYMYLIDQLRPHVASKIGLTELDDSIYLRKGICVDKQVAVVLQKLTTCADYVSISRKFDIHKTTVHKIIYKCILALNKHLLHDIIKMPNNMEARGIAQDFKFGYGIPMITGAMSITHIPISSPIHLNYQFLNSKLYPSFILQAVIDSNCLFRDVSVKHAGAAKPNVVLTDSNLYKYSTKVLPQEKQNVDGFDVPYKILGPEKGPPCSWLLTDYNPVHSSDEALFNKSATDIRNYSESVITRLRSRFLILSHAMDLSYKVAPQVIAACCIIHNICETHGDPCLEEWLIQSMNNTKRFPQPEMEGEFKETNKQSLRERDIIKNCVKSSFLNEGNISHT</sequence>